<dbReference type="EMBL" id="CP003364">
    <property type="protein sequence ID" value="AGA26054.1"/>
    <property type="molecule type" value="Genomic_DNA"/>
</dbReference>
<feature type="transmembrane region" description="Helical" evidence="1">
    <location>
        <begin position="119"/>
        <end position="137"/>
    </location>
</feature>
<feature type="transmembrane region" description="Helical" evidence="1">
    <location>
        <begin position="12"/>
        <end position="36"/>
    </location>
</feature>
<name>L0D9I3_SINAD</name>
<keyword evidence="1" id="KW-0472">Membrane</keyword>
<dbReference type="KEGG" id="saci:Sinac_1678"/>
<feature type="transmembrane region" description="Helical" evidence="1">
    <location>
        <begin position="48"/>
        <end position="69"/>
    </location>
</feature>
<dbReference type="HOGENOM" id="CLU_1685413_0_0_0"/>
<proteinExistence type="predicted"/>
<dbReference type="STRING" id="886293.Sinac_1678"/>
<evidence type="ECO:0000256" key="1">
    <source>
        <dbReference type="SAM" id="Phobius"/>
    </source>
</evidence>
<evidence type="ECO:0000313" key="2">
    <source>
        <dbReference type="EMBL" id="AGA26054.1"/>
    </source>
</evidence>
<gene>
    <name evidence="2" type="ordered locus">Sinac_1678</name>
</gene>
<reference evidence="2 3" key="1">
    <citation type="submission" date="2012-02" db="EMBL/GenBank/DDBJ databases">
        <title>Complete sequence of chromosome of Singulisphaera acidiphila DSM 18658.</title>
        <authorList>
            <consortium name="US DOE Joint Genome Institute (JGI-PGF)"/>
            <person name="Lucas S."/>
            <person name="Copeland A."/>
            <person name="Lapidus A."/>
            <person name="Glavina del Rio T."/>
            <person name="Dalin E."/>
            <person name="Tice H."/>
            <person name="Bruce D."/>
            <person name="Goodwin L."/>
            <person name="Pitluck S."/>
            <person name="Peters L."/>
            <person name="Ovchinnikova G."/>
            <person name="Chertkov O."/>
            <person name="Kyrpides N."/>
            <person name="Mavromatis K."/>
            <person name="Ivanova N."/>
            <person name="Brettin T."/>
            <person name="Detter J.C."/>
            <person name="Han C."/>
            <person name="Larimer F."/>
            <person name="Land M."/>
            <person name="Hauser L."/>
            <person name="Markowitz V."/>
            <person name="Cheng J.-F."/>
            <person name="Hugenholtz P."/>
            <person name="Woyke T."/>
            <person name="Wu D."/>
            <person name="Tindall B."/>
            <person name="Pomrenke H."/>
            <person name="Brambilla E."/>
            <person name="Klenk H.-P."/>
            <person name="Eisen J.A."/>
        </authorList>
    </citation>
    <scope>NUCLEOTIDE SEQUENCE [LARGE SCALE GENOMIC DNA]</scope>
    <source>
        <strain evidence="3">ATCC BAA-1392 / DSM 18658 / VKM B-2454 / MOB10</strain>
    </source>
</reference>
<sequence>MKSKLQVPWTILASAAFLSIVASLVLVVSMALLVALCAPAQREQIGSPAVLGVIFVIPATFVLFADYRAVVCRDPKWARGIAWFCLIIPVIGSLGAAKGLLSLLGVLPASREWSSWWELAAYSAFLALSAWIGYVHLQWSKVLKPTGNMTLDDFDS</sequence>
<keyword evidence="1" id="KW-0812">Transmembrane</keyword>
<organism evidence="2 3">
    <name type="scientific">Singulisphaera acidiphila (strain ATCC BAA-1392 / DSM 18658 / VKM B-2454 / MOB10)</name>
    <dbReference type="NCBI Taxonomy" id="886293"/>
    <lineage>
        <taxon>Bacteria</taxon>
        <taxon>Pseudomonadati</taxon>
        <taxon>Planctomycetota</taxon>
        <taxon>Planctomycetia</taxon>
        <taxon>Isosphaerales</taxon>
        <taxon>Isosphaeraceae</taxon>
        <taxon>Singulisphaera</taxon>
    </lineage>
</organism>
<protein>
    <submittedName>
        <fullName evidence="2">Uncharacterized protein</fullName>
    </submittedName>
</protein>
<evidence type="ECO:0000313" key="3">
    <source>
        <dbReference type="Proteomes" id="UP000010798"/>
    </source>
</evidence>
<dbReference type="Proteomes" id="UP000010798">
    <property type="component" value="Chromosome"/>
</dbReference>
<keyword evidence="3" id="KW-1185">Reference proteome</keyword>
<dbReference type="RefSeq" id="WP_015245223.1">
    <property type="nucleotide sequence ID" value="NC_019892.1"/>
</dbReference>
<accession>L0D9I3</accession>
<dbReference type="AlphaFoldDB" id="L0D9I3"/>
<keyword evidence="1" id="KW-1133">Transmembrane helix</keyword>
<feature type="transmembrane region" description="Helical" evidence="1">
    <location>
        <begin position="81"/>
        <end position="107"/>
    </location>
</feature>